<comment type="similarity">
    <text evidence="2">Belongs to the major facilitator superfamily.</text>
</comment>
<keyword evidence="7 8" id="KW-0472">Membrane</keyword>
<dbReference type="EMBL" id="CP080096">
    <property type="protein sequence ID" value="QYD73078.1"/>
    <property type="molecule type" value="Genomic_DNA"/>
</dbReference>
<keyword evidence="11" id="KW-1185">Reference proteome</keyword>
<name>A0ABX8UVQ3_9BURK</name>
<evidence type="ECO:0000313" key="10">
    <source>
        <dbReference type="EMBL" id="QYD73078.1"/>
    </source>
</evidence>
<comment type="subcellular location">
    <subcellularLocation>
        <location evidence="1">Cell membrane</location>
        <topology evidence="1">Multi-pass membrane protein</topology>
    </subcellularLocation>
</comment>
<dbReference type="InterPro" id="IPR005829">
    <property type="entry name" value="Sugar_transporter_CS"/>
</dbReference>
<dbReference type="PROSITE" id="PS50850">
    <property type="entry name" value="MFS"/>
    <property type="match status" value="1"/>
</dbReference>
<dbReference type="RefSeq" id="WP_219802644.1">
    <property type="nucleotide sequence ID" value="NZ_CP080096.1"/>
</dbReference>
<evidence type="ECO:0000256" key="1">
    <source>
        <dbReference type="ARBA" id="ARBA00004651"/>
    </source>
</evidence>
<keyword evidence="5 8" id="KW-0812">Transmembrane</keyword>
<evidence type="ECO:0000256" key="5">
    <source>
        <dbReference type="ARBA" id="ARBA00022692"/>
    </source>
</evidence>
<feature type="transmembrane region" description="Helical" evidence="8">
    <location>
        <begin position="84"/>
        <end position="104"/>
    </location>
</feature>
<evidence type="ECO:0000256" key="6">
    <source>
        <dbReference type="ARBA" id="ARBA00022989"/>
    </source>
</evidence>
<keyword evidence="4" id="KW-1003">Cell membrane</keyword>
<feature type="transmembrane region" description="Helical" evidence="8">
    <location>
        <begin position="140"/>
        <end position="163"/>
    </location>
</feature>
<evidence type="ECO:0000259" key="9">
    <source>
        <dbReference type="PROSITE" id="PS50850"/>
    </source>
</evidence>
<dbReference type="PANTHER" id="PTHR43271">
    <property type="entry name" value="BLL2771 PROTEIN"/>
    <property type="match status" value="1"/>
</dbReference>
<protein>
    <submittedName>
        <fullName evidence="10">MFS transporter</fullName>
    </submittedName>
</protein>
<dbReference type="SUPFAM" id="SSF103473">
    <property type="entry name" value="MFS general substrate transporter"/>
    <property type="match status" value="1"/>
</dbReference>
<dbReference type="InterPro" id="IPR036259">
    <property type="entry name" value="MFS_trans_sf"/>
</dbReference>
<evidence type="ECO:0000256" key="2">
    <source>
        <dbReference type="ARBA" id="ARBA00008335"/>
    </source>
</evidence>
<keyword evidence="6 8" id="KW-1133">Transmembrane helix</keyword>
<feature type="domain" description="Major facilitator superfamily (MFS) profile" evidence="9">
    <location>
        <begin position="46"/>
        <end position="429"/>
    </location>
</feature>
<dbReference type="InterPro" id="IPR011701">
    <property type="entry name" value="MFS"/>
</dbReference>
<dbReference type="Pfam" id="PF07690">
    <property type="entry name" value="MFS_1"/>
    <property type="match status" value="1"/>
</dbReference>
<proteinExistence type="inferred from homology"/>
<feature type="transmembrane region" description="Helical" evidence="8">
    <location>
        <begin position="252"/>
        <end position="274"/>
    </location>
</feature>
<feature type="transmembrane region" description="Helical" evidence="8">
    <location>
        <begin position="378"/>
        <end position="400"/>
    </location>
</feature>
<evidence type="ECO:0000256" key="4">
    <source>
        <dbReference type="ARBA" id="ARBA00022475"/>
    </source>
</evidence>
<keyword evidence="3" id="KW-0813">Transport</keyword>
<accession>A0ABX8UVQ3</accession>
<gene>
    <name evidence="10" type="ORF">KZJ38_25750</name>
</gene>
<dbReference type="Gene3D" id="1.20.1250.20">
    <property type="entry name" value="MFS general substrate transporter like domains"/>
    <property type="match status" value="1"/>
</dbReference>
<feature type="transmembrane region" description="Helical" evidence="8">
    <location>
        <begin position="52"/>
        <end position="72"/>
    </location>
</feature>
<dbReference type="PANTHER" id="PTHR43271:SF1">
    <property type="entry name" value="INNER MEMBRANE TRANSPORT PROTEIN YNFM"/>
    <property type="match status" value="1"/>
</dbReference>
<dbReference type="Proteomes" id="UP000826462">
    <property type="component" value="Chromosome 2"/>
</dbReference>
<dbReference type="InterPro" id="IPR020846">
    <property type="entry name" value="MFS_dom"/>
</dbReference>
<sequence length="431" mass="45219">MAGQDADTLEQEIAPVIDTAEAAETAPLASHAAIAAPRKIEFGTPEFVRTNCALFAAGFATFALLYCVQPLMPLFSESFHVSAAGASLALSLTTGLLAVSLLVAGGLSEAWGRKPMMVGALVLSAGLGVLSAVLPQWSAFLVMRALMGVALSGLPAVAMAYVGEEMHPRSLGIAMGLYVGGTGLGGMSGRLLTGVVTDMWGWRAAVMTMAVLAVLCALIMWRYLPASRHFVRRPLHLGLLGKTYALQLRDRTLPWLFAEGFLLAGGFVAVYNYIGYRLVAPPFSLSQTKIGLIFAVYLCGIVSSAWIGSLSGWLGRRTLLPITLGLMLLGTLLTRADSMPVIVLGIAVLTVGFFGSHSVASASVSARAQTGKAQASSLYLFAYYAGSCVVGSLGGVFWNLGGWSGMTWMTGSLLLVAILVSLWLRATGRSA</sequence>
<organism evidence="10 11">
    <name type="scientific">Paraburkholderia edwinii</name>
    <dbReference type="NCBI Taxonomy" id="2861782"/>
    <lineage>
        <taxon>Bacteria</taxon>
        <taxon>Pseudomonadati</taxon>
        <taxon>Pseudomonadota</taxon>
        <taxon>Betaproteobacteria</taxon>
        <taxon>Burkholderiales</taxon>
        <taxon>Burkholderiaceae</taxon>
        <taxon>Paraburkholderia</taxon>
    </lineage>
</organism>
<dbReference type="PROSITE" id="PS00216">
    <property type="entry name" value="SUGAR_TRANSPORT_1"/>
    <property type="match status" value="1"/>
</dbReference>
<evidence type="ECO:0000256" key="8">
    <source>
        <dbReference type="SAM" id="Phobius"/>
    </source>
</evidence>
<feature type="transmembrane region" description="Helical" evidence="8">
    <location>
        <begin position="342"/>
        <end position="366"/>
    </location>
</feature>
<feature type="transmembrane region" description="Helical" evidence="8">
    <location>
        <begin position="406"/>
        <end position="424"/>
    </location>
</feature>
<dbReference type="CDD" id="cd17324">
    <property type="entry name" value="MFS_NepI_like"/>
    <property type="match status" value="1"/>
</dbReference>
<evidence type="ECO:0000256" key="7">
    <source>
        <dbReference type="ARBA" id="ARBA00023136"/>
    </source>
</evidence>
<feature type="transmembrane region" description="Helical" evidence="8">
    <location>
        <begin position="319"/>
        <end position="336"/>
    </location>
</feature>
<feature type="transmembrane region" description="Helical" evidence="8">
    <location>
        <begin position="286"/>
        <end position="307"/>
    </location>
</feature>
<reference evidence="10 11" key="1">
    <citation type="submission" date="2021-07" db="EMBL/GenBank/DDBJ databases">
        <title>Paraburkholderia edwinii protects Aspergillus sp. from phenazines by acting as a toxin sponge.</title>
        <authorList>
            <person name="Dahlstrom K.M."/>
            <person name="Newman D.K."/>
        </authorList>
    </citation>
    <scope>NUCLEOTIDE SEQUENCE [LARGE SCALE GENOMIC DNA]</scope>
    <source>
        <strain evidence="10 11">Pe01</strain>
    </source>
</reference>
<feature type="transmembrane region" description="Helical" evidence="8">
    <location>
        <begin position="116"/>
        <end position="134"/>
    </location>
</feature>
<evidence type="ECO:0000313" key="11">
    <source>
        <dbReference type="Proteomes" id="UP000826462"/>
    </source>
</evidence>
<evidence type="ECO:0000256" key="3">
    <source>
        <dbReference type="ARBA" id="ARBA00022448"/>
    </source>
</evidence>
<feature type="transmembrane region" description="Helical" evidence="8">
    <location>
        <begin position="200"/>
        <end position="224"/>
    </location>
</feature>
<feature type="transmembrane region" description="Helical" evidence="8">
    <location>
        <begin position="170"/>
        <end position="188"/>
    </location>
</feature>